<feature type="compositionally biased region" description="Polar residues" evidence="1">
    <location>
        <begin position="1"/>
        <end position="12"/>
    </location>
</feature>
<dbReference type="EMBL" id="BGPR01000851">
    <property type="protein sequence ID" value="GBM37800.1"/>
    <property type="molecule type" value="Genomic_DNA"/>
</dbReference>
<reference evidence="2 3" key="1">
    <citation type="journal article" date="2019" name="Sci. Rep.">
        <title>Orb-weaving spider Araneus ventricosus genome elucidates the spidroin gene catalogue.</title>
        <authorList>
            <person name="Kono N."/>
            <person name="Nakamura H."/>
            <person name="Ohtoshi R."/>
            <person name="Moran D.A.P."/>
            <person name="Shinohara A."/>
            <person name="Yoshida Y."/>
            <person name="Fujiwara M."/>
            <person name="Mori M."/>
            <person name="Tomita M."/>
            <person name="Arakawa K."/>
        </authorList>
    </citation>
    <scope>NUCLEOTIDE SEQUENCE [LARGE SCALE GENOMIC DNA]</scope>
</reference>
<feature type="non-terminal residue" evidence="2">
    <location>
        <position position="1"/>
    </location>
</feature>
<gene>
    <name evidence="2" type="ORF">AVEN_84512_1</name>
</gene>
<feature type="region of interest" description="Disordered" evidence="1">
    <location>
        <begin position="1"/>
        <end position="27"/>
    </location>
</feature>
<proteinExistence type="predicted"/>
<evidence type="ECO:0000313" key="3">
    <source>
        <dbReference type="Proteomes" id="UP000499080"/>
    </source>
</evidence>
<evidence type="ECO:0000256" key="1">
    <source>
        <dbReference type="SAM" id="MobiDB-lite"/>
    </source>
</evidence>
<protein>
    <submittedName>
        <fullName evidence="2">Uncharacterized protein</fullName>
    </submittedName>
</protein>
<organism evidence="2 3">
    <name type="scientific">Araneus ventricosus</name>
    <name type="common">Orbweaver spider</name>
    <name type="synonym">Epeira ventricosa</name>
    <dbReference type="NCBI Taxonomy" id="182803"/>
    <lineage>
        <taxon>Eukaryota</taxon>
        <taxon>Metazoa</taxon>
        <taxon>Ecdysozoa</taxon>
        <taxon>Arthropoda</taxon>
        <taxon>Chelicerata</taxon>
        <taxon>Arachnida</taxon>
        <taxon>Araneae</taxon>
        <taxon>Araneomorphae</taxon>
        <taxon>Entelegynae</taxon>
        <taxon>Araneoidea</taxon>
        <taxon>Araneidae</taxon>
        <taxon>Araneus</taxon>
    </lineage>
</organism>
<evidence type="ECO:0000313" key="2">
    <source>
        <dbReference type="EMBL" id="GBM37800.1"/>
    </source>
</evidence>
<name>A0A4Y2F8E5_ARAVE</name>
<keyword evidence="3" id="KW-1185">Reference proteome</keyword>
<comment type="caution">
    <text evidence="2">The sequence shown here is derived from an EMBL/GenBank/DDBJ whole genome shotgun (WGS) entry which is preliminary data.</text>
</comment>
<sequence>NTTYRWPSSNVSGRRILGSKSDSAEDPPCIPPVSTMYPACIHHVSRHGSYTKLRRNKVSLPAGVTEVERRGREVVLSSAHGSFKTYQVSQK</sequence>
<dbReference type="AlphaFoldDB" id="A0A4Y2F8E5"/>
<accession>A0A4Y2F8E5</accession>
<dbReference type="Proteomes" id="UP000499080">
    <property type="component" value="Unassembled WGS sequence"/>
</dbReference>